<dbReference type="Pfam" id="PF00856">
    <property type="entry name" value="SET"/>
    <property type="match status" value="1"/>
</dbReference>
<feature type="compositionally biased region" description="Polar residues" evidence="5">
    <location>
        <begin position="165"/>
        <end position="176"/>
    </location>
</feature>
<dbReference type="GO" id="GO:0006325">
    <property type="term" value="P:chromatin organization"/>
    <property type="evidence" value="ECO:0007669"/>
    <property type="project" value="UniProtKB-KW"/>
</dbReference>
<evidence type="ECO:0000256" key="2">
    <source>
        <dbReference type="ARBA" id="ARBA00022771"/>
    </source>
</evidence>
<feature type="compositionally biased region" description="Basic and acidic residues" evidence="5">
    <location>
        <begin position="517"/>
        <end position="541"/>
    </location>
</feature>
<evidence type="ECO:0000256" key="1">
    <source>
        <dbReference type="ARBA" id="ARBA00022723"/>
    </source>
</evidence>
<dbReference type="EMBL" id="MU003766">
    <property type="protein sequence ID" value="KAF2725727.1"/>
    <property type="molecule type" value="Genomic_DNA"/>
</dbReference>
<dbReference type="Gene3D" id="2.170.270.10">
    <property type="entry name" value="SET domain"/>
    <property type="match status" value="1"/>
</dbReference>
<organism evidence="7 8">
    <name type="scientific">Polychaeton citri CBS 116435</name>
    <dbReference type="NCBI Taxonomy" id="1314669"/>
    <lineage>
        <taxon>Eukaryota</taxon>
        <taxon>Fungi</taxon>
        <taxon>Dikarya</taxon>
        <taxon>Ascomycota</taxon>
        <taxon>Pezizomycotina</taxon>
        <taxon>Dothideomycetes</taxon>
        <taxon>Dothideomycetidae</taxon>
        <taxon>Capnodiales</taxon>
        <taxon>Capnodiaceae</taxon>
        <taxon>Polychaeton</taxon>
    </lineage>
</organism>
<dbReference type="SUPFAM" id="SSF57903">
    <property type="entry name" value="FYVE/PHD zinc finger"/>
    <property type="match status" value="1"/>
</dbReference>
<proteinExistence type="predicted"/>
<keyword evidence="3" id="KW-0862">Zinc</keyword>
<comment type="caution">
    <text evidence="7">The sequence shown here is derived from an EMBL/GenBank/DDBJ whole genome shotgun (WGS) entry which is preliminary data.</text>
</comment>
<keyword evidence="8" id="KW-1185">Reference proteome</keyword>
<dbReference type="InterPro" id="IPR046341">
    <property type="entry name" value="SET_dom_sf"/>
</dbReference>
<keyword evidence="1" id="KW-0479">Metal-binding</keyword>
<feature type="compositionally biased region" description="Polar residues" evidence="5">
    <location>
        <begin position="664"/>
        <end position="677"/>
    </location>
</feature>
<feature type="compositionally biased region" description="Basic and acidic residues" evidence="5">
    <location>
        <begin position="832"/>
        <end position="848"/>
    </location>
</feature>
<dbReference type="GO" id="GO:0070210">
    <property type="term" value="C:Rpd3L-Expanded complex"/>
    <property type="evidence" value="ECO:0007669"/>
    <property type="project" value="TreeGrafter"/>
</dbReference>
<name>A0A9P4URK5_9PEZI</name>
<feature type="region of interest" description="Disordered" evidence="5">
    <location>
        <begin position="434"/>
        <end position="568"/>
    </location>
</feature>
<evidence type="ECO:0000256" key="4">
    <source>
        <dbReference type="ARBA" id="ARBA00022853"/>
    </source>
</evidence>
<feature type="region of interest" description="Disordered" evidence="5">
    <location>
        <begin position="107"/>
        <end position="176"/>
    </location>
</feature>
<feature type="domain" description="SET" evidence="6">
    <location>
        <begin position="256"/>
        <end position="378"/>
    </location>
</feature>
<feature type="compositionally biased region" description="Polar residues" evidence="5">
    <location>
        <begin position="635"/>
        <end position="646"/>
    </location>
</feature>
<accession>A0A9P4URK5</accession>
<dbReference type="InterPro" id="IPR001214">
    <property type="entry name" value="SET_dom"/>
</dbReference>
<dbReference type="GO" id="GO:0006355">
    <property type="term" value="P:regulation of DNA-templated transcription"/>
    <property type="evidence" value="ECO:0007669"/>
    <property type="project" value="TreeGrafter"/>
</dbReference>
<dbReference type="PANTHER" id="PTHR46462">
    <property type="entry name" value="UPSET, ISOFORM A"/>
    <property type="match status" value="1"/>
</dbReference>
<dbReference type="InterPro" id="IPR001965">
    <property type="entry name" value="Znf_PHD"/>
</dbReference>
<dbReference type="GO" id="GO:0008270">
    <property type="term" value="F:zinc ion binding"/>
    <property type="evidence" value="ECO:0007669"/>
    <property type="project" value="UniProtKB-KW"/>
</dbReference>
<feature type="region of interest" description="Disordered" evidence="5">
    <location>
        <begin position="580"/>
        <end position="769"/>
    </location>
</feature>
<reference evidence="7" key="1">
    <citation type="journal article" date="2020" name="Stud. Mycol.">
        <title>101 Dothideomycetes genomes: a test case for predicting lifestyles and emergence of pathogens.</title>
        <authorList>
            <person name="Haridas S."/>
            <person name="Albert R."/>
            <person name="Binder M."/>
            <person name="Bloem J."/>
            <person name="Labutti K."/>
            <person name="Salamov A."/>
            <person name="Andreopoulos B."/>
            <person name="Baker S."/>
            <person name="Barry K."/>
            <person name="Bills G."/>
            <person name="Bluhm B."/>
            <person name="Cannon C."/>
            <person name="Castanera R."/>
            <person name="Culley D."/>
            <person name="Daum C."/>
            <person name="Ezra D."/>
            <person name="Gonzalez J."/>
            <person name="Henrissat B."/>
            <person name="Kuo A."/>
            <person name="Liang C."/>
            <person name="Lipzen A."/>
            <person name="Lutzoni F."/>
            <person name="Magnuson J."/>
            <person name="Mondo S."/>
            <person name="Nolan M."/>
            <person name="Ohm R."/>
            <person name="Pangilinan J."/>
            <person name="Park H.-J."/>
            <person name="Ramirez L."/>
            <person name="Alfaro M."/>
            <person name="Sun H."/>
            <person name="Tritt A."/>
            <person name="Yoshinaga Y."/>
            <person name="Zwiers L.-H."/>
            <person name="Turgeon B."/>
            <person name="Goodwin S."/>
            <person name="Spatafora J."/>
            <person name="Crous P."/>
            <person name="Grigoriev I."/>
        </authorList>
    </citation>
    <scope>NUCLEOTIDE SEQUENCE</scope>
    <source>
        <strain evidence="7">CBS 116435</strain>
    </source>
</reference>
<dbReference type="SMART" id="SM00249">
    <property type="entry name" value="PHD"/>
    <property type="match status" value="1"/>
</dbReference>
<feature type="compositionally biased region" description="Basic and acidic residues" evidence="5">
    <location>
        <begin position="141"/>
        <end position="155"/>
    </location>
</feature>
<protein>
    <recommendedName>
        <fullName evidence="6">SET domain-containing protein</fullName>
    </recommendedName>
</protein>
<evidence type="ECO:0000313" key="8">
    <source>
        <dbReference type="Proteomes" id="UP000799441"/>
    </source>
</evidence>
<dbReference type="Pfam" id="PF00628">
    <property type="entry name" value="PHD"/>
    <property type="match status" value="1"/>
</dbReference>
<dbReference type="InterPro" id="IPR019787">
    <property type="entry name" value="Znf_PHD-finger"/>
</dbReference>
<dbReference type="GO" id="GO:0034967">
    <property type="term" value="C:Set3 complex"/>
    <property type="evidence" value="ECO:0007669"/>
    <property type="project" value="TreeGrafter"/>
</dbReference>
<dbReference type="InterPro" id="IPR011011">
    <property type="entry name" value="Znf_FYVE_PHD"/>
</dbReference>
<feature type="compositionally biased region" description="Polar residues" evidence="5">
    <location>
        <begin position="498"/>
        <end position="515"/>
    </location>
</feature>
<dbReference type="PANTHER" id="PTHR46462:SF3">
    <property type="entry name" value="UPSET, ISOFORM A"/>
    <property type="match status" value="1"/>
</dbReference>
<evidence type="ECO:0000259" key="6">
    <source>
        <dbReference type="PROSITE" id="PS50280"/>
    </source>
</evidence>
<dbReference type="Gene3D" id="3.30.40.10">
    <property type="entry name" value="Zinc/RING finger domain, C3HC4 (zinc finger)"/>
    <property type="match status" value="1"/>
</dbReference>
<feature type="compositionally biased region" description="Polar residues" evidence="5">
    <location>
        <begin position="849"/>
        <end position="858"/>
    </location>
</feature>
<feature type="compositionally biased region" description="Low complexity" evidence="5">
    <location>
        <begin position="9"/>
        <end position="24"/>
    </location>
</feature>
<feature type="compositionally biased region" description="Polar residues" evidence="5">
    <location>
        <begin position="454"/>
        <end position="470"/>
    </location>
</feature>
<evidence type="ECO:0000256" key="3">
    <source>
        <dbReference type="ARBA" id="ARBA00022833"/>
    </source>
</evidence>
<dbReference type="SUPFAM" id="SSF82199">
    <property type="entry name" value="SET domain"/>
    <property type="match status" value="1"/>
</dbReference>
<keyword evidence="4" id="KW-0156">Chromatin regulator</keyword>
<gene>
    <name evidence="7" type="ORF">K431DRAFT_317205</name>
</gene>
<evidence type="ECO:0000256" key="5">
    <source>
        <dbReference type="SAM" id="MobiDB-lite"/>
    </source>
</evidence>
<dbReference type="OrthoDB" id="1928087at2759"/>
<dbReference type="PROSITE" id="PS50280">
    <property type="entry name" value="SET"/>
    <property type="match status" value="1"/>
</dbReference>
<keyword evidence="2" id="KW-0863">Zinc-finger</keyword>
<dbReference type="SMART" id="SM00317">
    <property type="entry name" value="SET"/>
    <property type="match status" value="1"/>
</dbReference>
<feature type="region of interest" description="Disordered" evidence="5">
    <location>
        <begin position="785"/>
        <end position="894"/>
    </location>
</feature>
<dbReference type="Proteomes" id="UP000799441">
    <property type="component" value="Unassembled WGS sequence"/>
</dbReference>
<dbReference type="InterPro" id="IPR013083">
    <property type="entry name" value="Znf_RING/FYVE/PHD"/>
</dbReference>
<dbReference type="AlphaFoldDB" id="A0A9P4URK5"/>
<sequence length="894" mass="97589">MTDTSYPFTTIPSHHSSSIATPSATAPRNFQHQFTVPAVDGIHEDEGQISCICGFNDDDGYTVACDSCNRWQHIICYYPQHENSFPDDKQHWCVECHPRPIDTAAAYRRQQSARDQQRDRPAAKTTKKKTKDSLTAGLTNGRHDRNSVSPRDHPPPAKRPKTSHRPSQSTTLANGTFSRPQIYSEHFLRCHIEDNWSETKTNCHTNIAWLQEADEDFADAHGFEKRDVFVRWDGLIEEISHASQVQLEEQTDNSIPPLELSDTSVQPAWKYVTLQGPVPEGACIGELRGHVGLKDEYCDDPSNRWSMLRHPEPFVFFHPKLPIYVDARSEGSLLRYVRRSCSPNARMQIMITEGTEYHFCFMAMRDIEPGEEVAIMWDSQEGLQNAIAQGSRNGTDLNTIRTWVTNVLANCGPCACGMSGSSCMMSRFDRRGLPLTDEDAPPMKVPKGRKKKGQQISPVNTSLVVNSRSGSEVHKVDPDDQSDSRSTSGSVGHGSASRDITPNTHYSANGSTTMPEMSERERKKLAKEEEMFRRQEEEAHGKQNKKKRGSAGSALNTPAATSSKPFNFPVIPSAKYADAGTGKQIGLPIGKPSAKRPRPLTAQKQVKAPIVRVVKKPKPEYTDAEEAALQPPQSPNATKQYISITQRLLERKRGRSQAGIETGKQPQATSRPLSHSDATGPAIQATRTSPSPAEDTEMADAHGDHESHAKQDEASPNQIMAGDSAIVSSPASEAPPAVDVTIPPSPLVHKPSQSPTSEKLEMHIDMPPPSNNAFATAAFVTGAGSNAAQSPAPMVTTTAPPLLSPAVTASVNPGPARKKLSLSDYTKRSKAKDREFVNGDSAKSERESSPASVVSATAGNGPVVPPLRPSSSEARKLSEGSNAVEEDVKMEDSG</sequence>
<feature type="compositionally biased region" description="Polar residues" evidence="5">
    <location>
        <begin position="553"/>
        <end position="565"/>
    </location>
</feature>
<feature type="compositionally biased region" description="Basic and acidic residues" evidence="5">
    <location>
        <begin position="699"/>
        <end position="713"/>
    </location>
</feature>
<feature type="region of interest" description="Disordered" evidence="5">
    <location>
        <begin position="1"/>
        <end position="24"/>
    </location>
</feature>
<evidence type="ECO:0000313" key="7">
    <source>
        <dbReference type="EMBL" id="KAF2725727.1"/>
    </source>
</evidence>